<protein>
    <recommendedName>
        <fullName evidence="11">Probable potassium transport system protein Kup</fullName>
    </recommendedName>
</protein>
<feature type="domain" description="K+ potassium transporter C-terminal" evidence="13">
    <location>
        <begin position="496"/>
        <end position="650"/>
    </location>
</feature>
<name>A0A192H2J1_9LACO</name>
<evidence type="ECO:0000256" key="10">
    <source>
        <dbReference type="ARBA" id="ARBA00023136"/>
    </source>
</evidence>
<reference evidence="14 15" key="1">
    <citation type="submission" date="2016-03" db="EMBL/GenBank/DDBJ databases">
        <title>Pediococcus and Lactobacillus from brewery environment - whole genome sequencing and assembly.</title>
        <authorList>
            <person name="Behr J."/>
            <person name="Geissler A.J."/>
            <person name="Vogel R.F."/>
        </authorList>
    </citation>
    <scope>NUCLEOTIDE SEQUENCE [LARGE SCALE GENOMIC DNA]</scope>
    <source>
        <strain evidence="14 15">TMW 1.1989</strain>
    </source>
</reference>
<keyword evidence="5 11" id="KW-0812">Transmembrane</keyword>
<dbReference type="HAMAP" id="MF_01522">
    <property type="entry name" value="Kup"/>
    <property type="match status" value="1"/>
</dbReference>
<keyword evidence="9 11" id="KW-0406">Ion transport</keyword>
<keyword evidence="6 11" id="KW-0769">Symport</keyword>
<dbReference type="GO" id="GO:0015079">
    <property type="term" value="F:potassium ion transmembrane transporter activity"/>
    <property type="evidence" value="ECO:0007669"/>
    <property type="project" value="UniProtKB-UniRule"/>
</dbReference>
<dbReference type="GO" id="GO:0015293">
    <property type="term" value="F:symporter activity"/>
    <property type="evidence" value="ECO:0007669"/>
    <property type="project" value="UniProtKB-UniRule"/>
</dbReference>
<evidence type="ECO:0000256" key="6">
    <source>
        <dbReference type="ARBA" id="ARBA00022847"/>
    </source>
</evidence>
<evidence type="ECO:0000256" key="5">
    <source>
        <dbReference type="ARBA" id="ARBA00022692"/>
    </source>
</evidence>
<evidence type="ECO:0000256" key="9">
    <source>
        <dbReference type="ARBA" id="ARBA00023065"/>
    </source>
</evidence>
<gene>
    <name evidence="11" type="primary">kup</name>
    <name evidence="14" type="ORF">AYR53_06525</name>
</gene>
<dbReference type="InterPro" id="IPR053951">
    <property type="entry name" value="K_trans_N"/>
</dbReference>
<keyword evidence="15" id="KW-1185">Reference proteome</keyword>
<dbReference type="Pfam" id="PF22776">
    <property type="entry name" value="K_trans_C"/>
    <property type="match status" value="1"/>
</dbReference>
<feature type="transmembrane region" description="Helical" evidence="11">
    <location>
        <begin position="381"/>
        <end position="399"/>
    </location>
</feature>
<dbReference type="PANTHER" id="PTHR30540">
    <property type="entry name" value="OSMOTIC STRESS POTASSIUM TRANSPORTER"/>
    <property type="match status" value="1"/>
</dbReference>
<feature type="transmembrane region" description="Helical" evidence="11">
    <location>
        <begin position="411"/>
        <end position="432"/>
    </location>
</feature>
<evidence type="ECO:0000259" key="12">
    <source>
        <dbReference type="Pfam" id="PF02705"/>
    </source>
</evidence>
<dbReference type="OrthoDB" id="9805577at2"/>
<feature type="transmembrane region" description="Helical" evidence="11">
    <location>
        <begin position="438"/>
        <end position="458"/>
    </location>
</feature>
<dbReference type="GeneID" id="42981905"/>
<evidence type="ECO:0000313" key="14">
    <source>
        <dbReference type="EMBL" id="ANK62452.1"/>
    </source>
</evidence>
<evidence type="ECO:0000256" key="1">
    <source>
        <dbReference type="ARBA" id="ARBA00004141"/>
    </source>
</evidence>
<comment type="catalytic activity">
    <reaction evidence="11">
        <text>K(+)(in) + H(+)(in) = K(+)(out) + H(+)(out)</text>
        <dbReference type="Rhea" id="RHEA:28490"/>
        <dbReference type="ChEBI" id="CHEBI:15378"/>
        <dbReference type="ChEBI" id="CHEBI:29103"/>
    </reaction>
</comment>
<keyword evidence="8 11" id="KW-1133">Transmembrane helix</keyword>
<keyword evidence="7 11" id="KW-0630">Potassium</keyword>
<evidence type="ECO:0000256" key="3">
    <source>
        <dbReference type="ARBA" id="ARBA00022475"/>
    </source>
</evidence>
<dbReference type="Proteomes" id="UP000078582">
    <property type="component" value="Chromosome"/>
</dbReference>
<feature type="transmembrane region" description="Helical" evidence="11">
    <location>
        <begin position="105"/>
        <end position="127"/>
    </location>
</feature>
<evidence type="ECO:0000256" key="4">
    <source>
        <dbReference type="ARBA" id="ARBA00022538"/>
    </source>
</evidence>
<feature type="transmembrane region" description="Helical" evidence="11">
    <location>
        <begin position="301"/>
        <end position="333"/>
    </location>
</feature>
<feature type="transmembrane region" description="Helical" evidence="11">
    <location>
        <begin position="263"/>
        <end position="281"/>
    </location>
</feature>
<comment type="function">
    <text evidence="11">Transport of potassium into the cell. Likely operates as a K(+):H(+) symporter.</text>
</comment>
<evidence type="ECO:0000313" key="15">
    <source>
        <dbReference type="Proteomes" id="UP000078582"/>
    </source>
</evidence>
<keyword evidence="3 11" id="KW-1003">Cell membrane</keyword>
<dbReference type="InterPro" id="IPR003855">
    <property type="entry name" value="K+_transporter"/>
</dbReference>
<dbReference type="RefSeq" id="WP_068281091.1">
    <property type="nucleotide sequence ID" value="NZ_CP014873.1"/>
</dbReference>
<organism evidence="14 15">
    <name type="scientific">Loigolactobacillus backii</name>
    <dbReference type="NCBI Taxonomy" id="375175"/>
    <lineage>
        <taxon>Bacteria</taxon>
        <taxon>Bacillati</taxon>
        <taxon>Bacillota</taxon>
        <taxon>Bacilli</taxon>
        <taxon>Lactobacillales</taxon>
        <taxon>Lactobacillaceae</taxon>
        <taxon>Loigolactobacillus</taxon>
    </lineage>
</organism>
<dbReference type="InterPro" id="IPR053952">
    <property type="entry name" value="K_trans_C"/>
</dbReference>
<feature type="transmembrane region" description="Helical" evidence="11">
    <location>
        <begin position="224"/>
        <end position="243"/>
    </location>
</feature>
<dbReference type="GO" id="GO:0005886">
    <property type="term" value="C:plasma membrane"/>
    <property type="evidence" value="ECO:0007669"/>
    <property type="project" value="UniProtKB-SubCell"/>
</dbReference>
<evidence type="ECO:0000259" key="13">
    <source>
        <dbReference type="Pfam" id="PF22776"/>
    </source>
</evidence>
<sequence length="694" mass="78595">MNSLEQKTKKQPQHKLSAAGLVITLGVVYGDIGTSPLYVMKSIINGNGGMDHVSYDFIVGSVSLIFWTITLLTTIKYVGIALRADNNGEGGIFALYTLVRRRARWLVIPAMIGGAALLADGMLTPAVTVTTAIEGLKGMKIANHIPIATQGHVILWTMVILTFLFFIQRFGTEIIGRAFGPIMLIWFTFIGVLGLSYISQDLSILRALNPYYAIKLLVSPENKLGLLILGSVFLATTGAEALYSDLGHVGRANIYGTWPYVKICLILNYFGQAVWIIQHAHTTAYNHVTNFNPFFEIMPQWLRLFGIAMATLAAIIASQALISGSFTLVSEAIKLKLLPRLHIVYPTNLKGQLYIPSVNLILWLACLAIVMFFRTSSAMEAAYGLAITVTMLMTTLLLYQYLRSKNAKPILAWLMVLFFGSIELIFFISSAAKFLHGGYVTAFIAFVILAIMFIWQYGDYIKNNKSYHTEDVSLLAYKNQLNDLKNDADYPLFTTNLVYMTRVKDKYRIKKDILYSILDKRPKRAEVYWFVTVNVTDEPYTASYTTEMFDTDYMVNVQLYLGFRMEQRVNVFLRQIIADMMKSGQLPRQPQRYTTIPDRKVGDFSFVLIQENLSPETQINGWEKVIIQLRLFLQKITITPTTWFGLEYADSLVEHVPLILGKPYFHKLHRLTRLDKIPKSDTDEENELEDEDQS</sequence>
<feature type="transmembrane region" description="Helical" evidence="11">
    <location>
        <begin position="147"/>
        <end position="167"/>
    </location>
</feature>
<dbReference type="PANTHER" id="PTHR30540:SF83">
    <property type="entry name" value="K+ POTASSIUM TRANSPORTER"/>
    <property type="match status" value="1"/>
</dbReference>
<evidence type="ECO:0000256" key="8">
    <source>
        <dbReference type="ARBA" id="ARBA00022989"/>
    </source>
</evidence>
<dbReference type="AlphaFoldDB" id="A0A192H2J1"/>
<feature type="transmembrane region" description="Helical" evidence="11">
    <location>
        <begin position="179"/>
        <end position="198"/>
    </location>
</feature>
<accession>A0A192H2J1</accession>
<dbReference type="EMBL" id="CP014873">
    <property type="protein sequence ID" value="ANK62452.1"/>
    <property type="molecule type" value="Genomic_DNA"/>
</dbReference>
<dbReference type="Pfam" id="PF02705">
    <property type="entry name" value="K_trans"/>
    <property type="match status" value="1"/>
</dbReference>
<evidence type="ECO:0000256" key="2">
    <source>
        <dbReference type="ARBA" id="ARBA00022448"/>
    </source>
</evidence>
<feature type="transmembrane region" description="Helical" evidence="11">
    <location>
        <begin position="353"/>
        <end position="375"/>
    </location>
</feature>
<keyword evidence="2 11" id="KW-0813">Transport</keyword>
<dbReference type="InterPro" id="IPR023051">
    <property type="entry name" value="Kup"/>
</dbReference>
<proteinExistence type="inferred from homology"/>
<evidence type="ECO:0000256" key="11">
    <source>
        <dbReference type="HAMAP-Rule" id="MF_01522"/>
    </source>
</evidence>
<keyword evidence="4 11" id="KW-0633">Potassium transport</keyword>
<comment type="subcellular location">
    <subcellularLocation>
        <location evidence="11">Cell membrane</location>
        <topology evidence="11">Multi-pass membrane protein</topology>
    </subcellularLocation>
    <subcellularLocation>
        <location evidence="1">Membrane</location>
        <topology evidence="1">Multi-pass membrane protein</topology>
    </subcellularLocation>
</comment>
<evidence type="ECO:0000256" key="7">
    <source>
        <dbReference type="ARBA" id="ARBA00022958"/>
    </source>
</evidence>
<feature type="domain" description="K+ potassium transporter integral membrane" evidence="12">
    <location>
        <begin position="22"/>
        <end position="468"/>
    </location>
</feature>
<keyword evidence="10 11" id="KW-0472">Membrane</keyword>
<comment type="similarity">
    <text evidence="11">Belongs to the HAK/KUP transporter (TC 2.A.72) family.</text>
</comment>
<feature type="transmembrane region" description="Helical" evidence="11">
    <location>
        <begin position="54"/>
        <end position="75"/>
    </location>
</feature>